<keyword evidence="1" id="KW-0472">Membrane</keyword>
<feature type="transmembrane region" description="Helical" evidence="1">
    <location>
        <begin position="33"/>
        <end position="53"/>
    </location>
</feature>
<gene>
    <name evidence="2" type="ORF">EDD26_2162</name>
</gene>
<dbReference type="RefSeq" id="WP_148058734.1">
    <property type="nucleotide sequence ID" value="NZ_RKHJ01000001.1"/>
</dbReference>
<name>A0A3N2AV35_9MICO</name>
<keyword evidence="1" id="KW-1133">Transmembrane helix</keyword>
<dbReference type="EMBL" id="RKHJ01000001">
    <property type="protein sequence ID" value="ROR66768.1"/>
    <property type="molecule type" value="Genomic_DNA"/>
</dbReference>
<accession>A0A3N2AV35</accession>
<evidence type="ECO:0000313" key="3">
    <source>
        <dbReference type="Proteomes" id="UP000275456"/>
    </source>
</evidence>
<feature type="transmembrane region" description="Helical" evidence="1">
    <location>
        <begin position="73"/>
        <end position="91"/>
    </location>
</feature>
<protein>
    <submittedName>
        <fullName evidence="2">Uncharacterized protein</fullName>
    </submittedName>
</protein>
<organism evidence="2 3">
    <name type="scientific">Agrococcus jenensis</name>
    <dbReference type="NCBI Taxonomy" id="46353"/>
    <lineage>
        <taxon>Bacteria</taxon>
        <taxon>Bacillati</taxon>
        <taxon>Actinomycetota</taxon>
        <taxon>Actinomycetes</taxon>
        <taxon>Micrococcales</taxon>
        <taxon>Microbacteriaceae</taxon>
        <taxon>Agrococcus</taxon>
    </lineage>
</organism>
<proteinExistence type="predicted"/>
<dbReference type="AlphaFoldDB" id="A0A3N2AV35"/>
<keyword evidence="1" id="KW-0812">Transmembrane</keyword>
<feature type="transmembrane region" description="Helical" evidence="1">
    <location>
        <begin position="97"/>
        <end position="114"/>
    </location>
</feature>
<sequence length="137" mass="14832">MRFVALGVVVTVLGLALLLLTEPTTTTGLEQQPRAWAVGVVVLGLCMTIASLLSRSAPSTEPRSRRPGRPSWLLLAIAACGLATLAATVSAGYEHPWSYVSPTLLTVYPLAMYAHQSWRYRRFVNARAASPRRRAVG</sequence>
<evidence type="ECO:0000313" key="2">
    <source>
        <dbReference type="EMBL" id="ROR66768.1"/>
    </source>
</evidence>
<dbReference type="Proteomes" id="UP000275456">
    <property type="component" value="Unassembled WGS sequence"/>
</dbReference>
<reference evidence="2 3" key="1">
    <citation type="submission" date="2018-11" db="EMBL/GenBank/DDBJ databases">
        <title>Sequencing the genomes of 1000 actinobacteria strains.</title>
        <authorList>
            <person name="Klenk H.-P."/>
        </authorList>
    </citation>
    <scope>NUCLEOTIDE SEQUENCE [LARGE SCALE GENOMIC DNA]</scope>
    <source>
        <strain evidence="2 3">DSM 9580</strain>
    </source>
</reference>
<comment type="caution">
    <text evidence="2">The sequence shown here is derived from an EMBL/GenBank/DDBJ whole genome shotgun (WGS) entry which is preliminary data.</text>
</comment>
<evidence type="ECO:0000256" key="1">
    <source>
        <dbReference type="SAM" id="Phobius"/>
    </source>
</evidence>
<keyword evidence="3" id="KW-1185">Reference proteome</keyword>